<proteinExistence type="predicted"/>
<gene>
    <name evidence="2" type="ORF">RI543_001473</name>
</gene>
<accession>A0AAN8A7M0</accession>
<feature type="coiled-coil region" evidence="1">
    <location>
        <begin position="53"/>
        <end position="122"/>
    </location>
</feature>
<keyword evidence="3" id="KW-1185">Reference proteome</keyword>
<dbReference type="Gene3D" id="1.20.5.170">
    <property type="match status" value="1"/>
</dbReference>
<evidence type="ECO:0000313" key="2">
    <source>
        <dbReference type="EMBL" id="KAK5781082.1"/>
    </source>
</evidence>
<organism evidence="2 3">
    <name type="scientific">Arxiozyma heterogenica</name>
    <dbReference type="NCBI Taxonomy" id="278026"/>
    <lineage>
        <taxon>Eukaryota</taxon>
        <taxon>Fungi</taxon>
        <taxon>Dikarya</taxon>
        <taxon>Ascomycota</taxon>
        <taxon>Saccharomycotina</taxon>
        <taxon>Saccharomycetes</taxon>
        <taxon>Saccharomycetales</taxon>
        <taxon>Saccharomycetaceae</taxon>
        <taxon>Arxiozyma</taxon>
    </lineage>
</organism>
<protein>
    <recommendedName>
        <fullName evidence="4">Autophagy-related protein 16 domain-containing protein</fullName>
    </recommendedName>
</protein>
<dbReference type="AlphaFoldDB" id="A0AAN8A7M0"/>
<evidence type="ECO:0000313" key="3">
    <source>
        <dbReference type="Proteomes" id="UP001306508"/>
    </source>
</evidence>
<dbReference type="Proteomes" id="UP001306508">
    <property type="component" value="Unassembled WGS sequence"/>
</dbReference>
<sequence>MLEQNTLSNRLKFRNTVESQYKELFQSINIPIADALDKEKDDNVDASPPDLTKSQLLEIINIYRNELMNKEKELNQLKEVMSVMNKNNERLNDEIISLTIENNVLQEKIKLLNVEHNKLIQRWLLKAQRDADIMNATIESSSNKSR</sequence>
<reference evidence="3" key="1">
    <citation type="submission" date="2023-07" db="EMBL/GenBank/DDBJ databases">
        <title>A draft genome of Kazachstania heterogenica Y-27499.</title>
        <authorList>
            <person name="Donic C."/>
            <person name="Kralova J.S."/>
            <person name="Fidel L."/>
            <person name="Ben-Dor S."/>
            <person name="Jung S."/>
        </authorList>
    </citation>
    <scope>NUCLEOTIDE SEQUENCE [LARGE SCALE GENOMIC DNA]</scope>
    <source>
        <strain evidence="3">Y27499</strain>
    </source>
</reference>
<name>A0AAN8A7M0_9SACH</name>
<dbReference type="CDD" id="cd22887">
    <property type="entry name" value="Atg16_CCD"/>
    <property type="match status" value="1"/>
</dbReference>
<evidence type="ECO:0008006" key="4">
    <source>
        <dbReference type="Google" id="ProtNLM"/>
    </source>
</evidence>
<comment type="caution">
    <text evidence="2">The sequence shown here is derived from an EMBL/GenBank/DDBJ whole genome shotgun (WGS) entry which is preliminary data.</text>
</comment>
<evidence type="ECO:0000256" key="1">
    <source>
        <dbReference type="SAM" id="Coils"/>
    </source>
</evidence>
<dbReference type="EMBL" id="JAWIZZ010000038">
    <property type="protein sequence ID" value="KAK5781082.1"/>
    <property type="molecule type" value="Genomic_DNA"/>
</dbReference>
<keyword evidence="1" id="KW-0175">Coiled coil</keyword>